<protein>
    <submittedName>
        <fullName evidence="1">Zinc finger Y-chromosomal 2-like</fullName>
    </submittedName>
</protein>
<dbReference type="OrthoDB" id="5945672at2759"/>
<proteinExistence type="predicted"/>
<sequence>MARIEIFLVWESNCRNVLEELSSLPGELLDEIKLRIFLRKDTPIKNRPPTAKWIELYNSFTTSPYASDTTLSAFLIKYFKDLAYLGDEIENDTTENGFDPVEFYFVVDSDTERKYDELIAILHQETGSKVKMSTINGQVEDIPKILGFHFCKICSKAFETGNELLTHNGVNHNIFCDNKLCRRSTTPFRNEEELTLHKSKQTKCLLCSTDSPVFCEQSAKVLHMQVLHEQDITESVLTCDFCPKKAFTSAEQRDIHMKNTHKKCNCGCGVYFETREDYLAHFYAVYPLACFENRKCPHRFQSVLYQAEHHWTVHNSEHPYYCAPCSARDENGLAKTCAFKDEKALRNHGSLMNHSEEEMFLIHETSYKPTAKSSAINYC</sequence>
<reference evidence="1" key="1">
    <citation type="submission" date="2020-04" db="EMBL/GenBank/DDBJ databases">
        <authorList>
            <person name="Alioto T."/>
            <person name="Alioto T."/>
            <person name="Gomez Garrido J."/>
        </authorList>
    </citation>
    <scope>NUCLEOTIDE SEQUENCE</scope>
    <source>
        <strain evidence="1">A484AB</strain>
    </source>
</reference>
<evidence type="ECO:0000313" key="2">
    <source>
        <dbReference type="Proteomes" id="UP001152795"/>
    </source>
</evidence>
<dbReference type="SMART" id="SM00355">
    <property type="entry name" value="ZnF_C2H2"/>
    <property type="match status" value="3"/>
</dbReference>
<dbReference type="PROSITE" id="PS00028">
    <property type="entry name" value="ZINC_FINGER_C2H2_1"/>
    <property type="match status" value="1"/>
</dbReference>
<name>A0A6S7GU14_PARCT</name>
<dbReference type="AlphaFoldDB" id="A0A6S7GU14"/>
<dbReference type="Proteomes" id="UP001152795">
    <property type="component" value="Unassembled WGS sequence"/>
</dbReference>
<dbReference type="InterPro" id="IPR013087">
    <property type="entry name" value="Znf_C2H2_type"/>
</dbReference>
<keyword evidence="2" id="KW-1185">Reference proteome</keyword>
<gene>
    <name evidence="1" type="ORF">PACLA_8A025481</name>
</gene>
<accession>A0A6S7GU14</accession>
<dbReference type="EMBL" id="CACRXK020002608">
    <property type="protein sequence ID" value="CAB3995145.1"/>
    <property type="molecule type" value="Genomic_DNA"/>
</dbReference>
<comment type="caution">
    <text evidence="1">The sequence shown here is derived from an EMBL/GenBank/DDBJ whole genome shotgun (WGS) entry which is preliminary data.</text>
</comment>
<evidence type="ECO:0000313" key="1">
    <source>
        <dbReference type="EMBL" id="CAB3995145.1"/>
    </source>
</evidence>
<organism evidence="1 2">
    <name type="scientific">Paramuricea clavata</name>
    <name type="common">Red gorgonian</name>
    <name type="synonym">Violescent sea-whip</name>
    <dbReference type="NCBI Taxonomy" id="317549"/>
    <lineage>
        <taxon>Eukaryota</taxon>
        <taxon>Metazoa</taxon>
        <taxon>Cnidaria</taxon>
        <taxon>Anthozoa</taxon>
        <taxon>Octocorallia</taxon>
        <taxon>Malacalcyonacea</taxon>
        <taxon>Plexauridae</taxon>
        <taxon>Paramuricea</taxon>
    </lineage>
</organism>